<keyword evidence="7" id="KW-1185">Reference proteome</keyword>
<organism evidence="6 7">
    <name type="scientific">Salipiger marinus</name>
    <dbReference type="NCBI Taxonomy" id="555512"/>
    <lineage>
        <taxon>Bacteria</taxon>
        <taxon>Pseudomonadati</taxon>
        <taxon>Pseudomonadota</taxon>
        <taxon>Alphaproteobacteria</taxon>
        <taxon>Rhodobacterales</taxon>
        <taxon>Roseobacteraceae</taxon>
        <taxon>Salipiger</taxon>
    </lineage>
</organism>
<dbReference type="PROSITE" id="PS51000">
    <property type="entry name" value="HTH_DEOR_2"/>
    <property type="match status" value="1"/>
</dbReference>
<dbReference type="PANTHER" id="PTHR30363:SF4">
    <property type="entry name" value="GLYCEROL-3-PHOSPHATE REGULON REPRESSOR"/>
    <property type="match status" value="1"/>
</dbReference>
<reference evidence="6 7" key="1">
    <citation type="submission" date="2016-10" db="EMBL/GenBank/DDBJ databases">
        <authorList>
            <person name="de Groot N.N."/>
        </authorList>
    </citation>
    <scope>NUCLEOTIDE SEQUENCE [LARGE SCALE GENOMIC DNA]</scope>
    <source>
        <strain evidence="6 7">DSM 26424</strain>
    </source>
</reference>
<dbReference type="SUPFAM" id="SSF46785">
    <property type="entry name" value="Winged helix' DNA-binding domain"/>
    <property type="match status" value="1"/>
</dbReference>
<dbReference type="GO" id="GO:0003700">
    <property type="term" value="F:DNA-binding transcription factor activity"/>
    <property type="evidence" value="ECO:0007669"/>
    <property type="project" value="InterPro"/>
</dbReference>
<dbReference type="Pfam" id="PF08220">
    <property type="entry name" value="HTH_DeoR"/>
    <property type="match status" value="1"/>
</dbReference>
<evidence type="ECO:0000256" key="3">
    <source>
        <dbReference type="ARBA" id="ARBA00023125"/>
    </source>
</evidence>
<evidence type="ECO:0000256" key="1">
    <source>
        <dbReference type="ARBA" id="ARBA00022491"/>
    </source>
</evidence>
<evidence type="ECO:0000256" key="2">
    <source>
        <dbReference type="ARBA" id="ARBA00023015"/>
    </source>
</evidence>
<dbReference type="InterPro" id="IPR014036">
    <property type="entry name" value="DeoR-like_C"/>
</dbReference>
<gene>
    <name evidence="6" type="ORF">SAMN04487993_102931</name>
</gene>
<evidence type="ECO:0000313" key="7">
    <source>
        <dbReference type="Proteomes" id="UP000199093"/>
    </source>
</evidence>
<keyword evidence="4" id="KW-0804">Transcription</keyword>
<dbReference type="InterPro" id="IPR036390">
    <property type="entry name" value="WH_DNA-bd_sf"/>
</dbReference>
<dbReference type="PRINTS" id="PR00037">
    <property type="entry name" value="HTHLACR"/>
</dbReference>
<dbReference type="PROSITE" id="PS00894">
    <property type="entry name" value="HTH_DEOR_1"/>
    <property type="match status" value="1"/>
</dbReference>
<evidence type="ECO:0000256" key="4">
    <source>
        <dbReference type="ARBA" id="ARBA00023163"/>
    </source>
</evidence>
<dbReference type="Pfam" id="PF00455">
    <property type="entry name" value="DeoRC"/>
    <property type="match status" value="1"/>
</dbReference>
<evidence type="ECO:0000313" key="6">
    <source>
        <dbReference type="EMBL" id="SDJ39636.1"/>
    </source>
</evidence>
<dbReference type="EMBL" id="FNEJ01000029">
    <property type="protein sequence ID" value="SDJ39636.1"/>
    <property type="molecule type" value="Genomic_DNA"/>
</dbReference>
<dbReference type="Gene3D" id="1.10.10.10">
    <property type="entry name" value="Winged helix-like DNA-binding domain superfamily/Winged helix DNA-binding domain"/>
    <property type="match status" value="1"/>
</dbReference>
<dbReference type="RefSeq" id="WP_089851520.1">
    <property type="nucleotide sequence ID" value="NZ_FNEJ01000029.1"/>
</dbReference>
<dbReference type="SMART" id="SM01134">
    <property type="entry name" value="DeoRC"/>
    <property type="match status" value="1"/>
</dbReference>
<dbReference type="InterPro" id="IPR036388">
    <property type="entry name" value="WH-like_DNA-bd_sf"/>
</dbReference>
<dbReference type="PANTHER" id="PTHR30363">
    <property type="entry name" value="HTH-TYPE TRANSCRIPTIONAL REGULATOR SRLR-RELATED"/>
    <property type="match status" value="1"/>
</dbReference>
<evidence type="ECO:0000259" key="5">
    <source>
        <dbReference type="PROSITE" id="PS51000"/>
    </source>
</evidence>
<dbReference type="InterPro" id="IPR037171">
    <property type="entry name" value="NagB/RpiA_transferase-like"/>
</dbReference>
<keyword evidence="1" id="KW-0678">Repressor</keyword>
<sequence>MKRRAERHEIILELVRANGFAAIDELARACDISGQTVRRDLSELEAQGLIQKYHGGASWAGQAPKPSYALRSATHVEEKQIVARLVARLVNDDASLYLAGGSTLALVAKELAARNRLFIVTNNLQAGLALYENDTLRVMVAGGMIRSESGSLTGEDTLKVIRRFMLDFAIISASGITVDGTILERDQEVVAPITEMSATSRKVILAIDGSKFSDVGTIKSGWIGDVDTLVCDVIPPASILRLCKENNVTVVTPEALSEGTALTS</sequence>
<dbReference type="SUPFAM" id="SSF100950">
    <property type="entry name" value="NagB/RpiA/CoA transferase-like"/>
    <property type="match status" value="1"/>
</dbReference>
<dbReference type="GO" id="GO:0003677">
    <property type="term" value="F:DNA binding"/>
    <property type="evidence" value="ECO:0007669"/>
    <property type="project" value="UniProtKB-KW"/>
</dbReference>
<protein>
    <submittedName>
        <fullName evidence="6">Transcriptional regulator, DeoR family</fullName>
    </submittedName>
</protein>
<name>A0A1G8TDI7_9RHOB</name>
<keyword evidence="2" id="KW-0805">Transcription regulation</keyword>
<keyword evidence="3" id="KW-0238">DNA-binding</keyword>
<dbReference type="OrthoDB" id="9814815at2"/>
<dbReference type="InterPro" id="IPR001034">
    <property type="entry name" value="DeoR_HTH"/>
</dbReference>
<dbReference type="Proteomes" id="UP000199093">
    <property type="component" value="Unassembled WGS sequence"/>
</dbReference>
<dbReference type="AlphaFoldDB" id="A0A1G8TDI7"/>
<accession>A0A1G8TDI7</accession>
<dbReference type="InterPro" id="IPR050313">
    <property type="entry name" value="Carb_Metab_HTH_regulators"/>
</dbReference>
<feature type="domain" description="HTH deoR-type" evidence="5">
    <location>
        <begin position="4"/>
        <end position="59"/>
    </location>
</feature>
<proteinExistence type="predicted"/>
<dbReference type="SMART" id="SM00420">
    <property type="entry name" value="HTH_DEOR"/>
    <property type="match status" value="1"/>
</dbReference>
<dbReference type="STRING" id="555512.SAMN04487993_102931"/>
<dbReference type="InterPro" id="IPR018356">
    <property type="entry name" value="Tscrpt_reg_HTH_DeoR_CS"/>
</dbReference>